<evidence type="ECO:0000313" key="3">
    <source>
        <dbReference type="Proteomes" id="UP000692954"/>
    </source>
</evidence>
<keyword evidence="1" id="KW-1133">Transmembrane helix</keyword>
<keyword evidence="1" id="KW-0812">Transmembrane</keyword>
<proteinExistence type="predicted"/>
<protein>
    <submittedName>
        <fullName evidence="2">Uncharacterized protein</fullName>
    </submittedName>
</protein>
<gene>
    <name evidence="2" type="ORF">PSON_ATCC_30995.1.T0360025</name>
</gene>
<dbReference type="EMBL" id="CAJJDN010000036">
    <property type="protein sequence ID" value="CAD8077231.1"/>
    <property type="molecule type" value="Genomic_DNA"/>
</dbReference>
<dbReference type="AlphaFoldDB" id="A0A8S1MFU0"/>
<accession>A0A8S1MFU0</accession>
<evidence type="ECO:0000256" key="1">
    <source>
        <dbReference type="SAM" id="Phobius"/>
    </source>
</evidence>
<organism evidence="2 3">
    <name type="scientific">Paramecium sonneborni</name>
    <dbReference type="NCBI Taxonomy" id="65129"/>
    <lineage>
        <taxon>Eukaryota</taxon>
        <taxon>Sar</taxon>
        <taxon>Alveolata</taxon>
        <taxon>Ciliophora</taxon>
        <taxon>Intramacronucleata</taxon>
        <taxon>Oligohymenophorea</taxon>
        <taxon>Peniculida</taxon>
        <taxon>Parameciidae</taxon>
        <taxon>Paramecium</taxon>
    </lineage>
</organism>
<reference evidence="2" key="1">
    <citation type="submission" date="2021-01" db="EMBL/GenBank/DDBJ databases">
        <authorList>
            <consortium name="Genoscope - CEA"/>
            <person name="William W."/>
        </authorList>
    </citation>
    <scope>NUCLEOTIDE SEQUENCE</scope>
</reference>
<name>A0A8S1MFU0_9CILI</name>
<keyword evidence="3" id="KW-1185">Reference proteome</keyword>
<keyword evidence="1" id="KW-0472">Membrane</keyword>
<feature type="transmembrane region" description="Helical" evidence="1">
    <location>
        <begin position="334"/>
        <end position="351"/>
    </location>
</feature>
<evidence type="ECO:0000313" key="2">
    <source>
        <dbReference type="EMBL" id="CAD8077231.1"/>
    </source>
</evidence>
<comment type="caution">
    <text evidence="2">The sequence shown here is derived from an EMBL/GenBank/DDBJ whole genome shotgun (WGS) entry which is preliminary data.</text>
</comment>
<dbReference type="Proteomes" id="UP000692954">
    <property type="component" value="Unassembled WGS sequence"/>
</dbReference>
<sequence>MIKPKKSSRELWNQLGLRNHIKQAFEEKESNWGQIVDSNKKNLSQRSISEYAITQKLKDQHNSFIKNKEKPFTKTFLEDQIEKGNQDKDEWLQLAQINEKSHLSPINKKHSNDQTFSPINRLKNEEQSVIQQQSFQINIEKNNICKLPGHENNQYKFICIDNDCPYKLQKACAHCVIKMHTKHVSQMKEIQNYEQLIEQNIKKADELMDQSQELFKVIQKPYENYFLQIKNQIIALINDLQQKLLQINKDQIQKIINNDIEIIQNYNSPHKWIFYLQIQWIFVIPFFDISYQRIQITLLCQYLIKLNFMILFSVDNPYYKHLLLPELINYTFQPFIISLLKFTFTLFQFLIKQIYLRTIRLYSQV</sequence>